<dbReference type="PANTHER" id="PTHR10270:SF161">
    <property type="entry name" value="SEX-DETERMINING REGION Y PROTEIN"/>
    <property type="match status" value="1"/>
</dbReference>
<dbReference type="FunFam" id="1.10.30.10:FF:000002">
    <property type="entry name" value="transcription factor Sox-2"/>
    <property type="match status" value="1"/>
</dbReference>
<dbReference type="GO" id="GO:0007548">
    <property type="term" value="P:sex differentiation"/>
    <property type="evidence" value="ECO:0007669"/>
    <property type="project" value="UniProtKB-KW"/>
</dbReference>
<dbReference type="GO" id="GO:0001228">
    <property type="term" value="F:DNA-binding transcription activator activity, RNA polymerase II-specific"/>
    <property type="evidence" value="ECO:0007669"/>
    <property type="project" value="TreeGrafter"/>
</dbReference>
<feature type="domain" description="HMG box" evidence="14">
    <location>
        <begin position="30"/>
        <end position="98"/>
    </location>
</feature>
<comment type="caution">
    <text evidence="15">The sequence shown here is derived from an EMBL/GenBank/DDBJ whole genome shotgun (WGS) entry which is preliminary data.</text>
</comment>
<dbReference type="Proteomes" id="UP001152795">
    <property type="component" value="Unassembled WGS sequence"/>
</dbReference>
<keyword evidence="9" id="KW-0804">Transcription</keyword>
<evidence type="ECO:0000256" key="12">
    <source>
        <dbReference type="ARBA" id="ARBA00045821"/>
    </source>
</evidence>
<evidence type="ECO:0000256" key="10">
    <source>
        <dbReference type="ARBA" id="ARBA00023242"/>
    </source>
</evidence>
<keyword evidence="6" id="KW-0726">Sexual differentiation</keyword>
<comment type="function">
    <text evidence="12">Transcriptional regulator that controls a genetic switch in male development. It is necessary and sufficient for initiating male sex determination by directing the development of supporting cell precursors (pre-Sertoli cells) as Sertoli rather than granulosa cells. Involved in different aspects of gene regulation including promoter activation or repression. Binds to the DNA consensus sequence 5'-[AT]AACAA[AT]-3'. SRY HMG box recognizes DNA by partial intercalation in the minor groove and promotes DNA bending. Also involved in pre-mRNA splicing. In male adult brain involved in the maintenance of motor functions of dopaminergic neurons.</text>
</comment>
<dbReference type="PRINTS" id="PR00886">
    <property type="entry name" value="HIGHMOBLTY12"/>
</dbReference>
<evidence type="ECO:0000256" key="5">
    <source>
        <dbReference type="ARBA" id="ARBA00022860"/>
    </source>
</evidence>
<dbReference type="OrthoDB" id="6247875at2759"/>
<reference evidence="15" key="1">
    <citation type="submission" date="2020-04" db="EMBL/GenBank/DDBJ databases">
        <authorList>
            <person name="Alioto T."/>
            <person name="Alioto T."/>
            <person name="Gomez Garrido J."/>
        </authorList>
    </citation>
    <scope>NUCLEOTIDE SEQUENCE</scope>
    <source>
        <strain evidence="15">A484AB</strain>
    </source>
</reference>
<dbReference type="SMART" id="SM00398">
    <property type="entry name" value="HMG"/>
    <property type="match status" value="1"/>
</dbReference>
<feature type="compositionally biased region" description="Polar residues" evidence="13">
    <location>
        <begin position="195"/>
        <end position="207"/>
    </location>
</feature>
<feature type="region of interest" description="Disordered" evidence="13">
    <location>
        <begin position="190"/>
        <end position="215"/>
    </location>
</feature>
<organism evidence="15 16">
    <name type="scientific">Paramuricea clavata</name>
    <name type="common">Red gorgonian</name>
    <name type="synonym">Violescent sea-whip</name>
    <dbReference type="NCBI Taxonomy" id="317549"/>
    <lineage>
        <taxon>Eukaryota</taxon>
        <taxon>Metazoa</taxon>
        <taxon>Cnidaria</taxon>
        <taxon>Anthozoa</taxon>
        <taxon>Octocorallia</taxon>
        <taxon>Malacalcyonacea</taxon>
        <taxon>Plexauridae</taxon>
        <taxon>Paramuricea</taxon>
    </lineage>
</organism>
<protein>
    <recommendedName>
        <fullName evidence="3">Sex-determining region Y protein</fullName>
    </recommendedName>
    <alternativeName>
        <fullName evidence="11">Testis-determining factor</fullName>
    </alternativeName>
</protein>
<evidence type="ECO:0000313" key="15">
    <source>
        <dbReference type="EMBL" id="CAB4005523.1"/>
    </source>
</evidence>
<dbReference type="InterPro" id="IPR009071">
    <property type="entry name" value="HMG_box_dom"/>
</dbReference>
<accession>A0A6S7HPB9</accession>
<dbReference type="EMBL" id="CACRXK020005225">
    <property type="protein sequence ID" value="CAB4005523.1"/>
    <property type="molecule type" value="Genomic_DNA"/>
</dbReference>
<keyword evidence="4" id="KW-0221">Differentiation</keyword>
<keyword evidence="5" id="KW-0112">Calmodulin-binding</keyword>
<keyword evidence="10" id="KW-0539">Nucleus</keyword>
<evidence type="ECO:0000259" key="14">
    <source>
        <dbReference type="PROSITE" id="PS50118"/>
    </source>
</evidence>
<dbReference type="PROSITE" id="PS50118">
    <property type="entry name" value="HMG_BOX_2"/>
    <property type="match status" value="1"/>
</dbReference>
<evidence type="ECO:0000256" key="3">
    <source>
        <dbReference type="ARBA" id="ARBA00019052"/>
    </source>
</evidence>
<dbReference type="Pfam" id="PF00505">
    <property type="entry name" value="HMG_box"/>
    <property type="match status" value="1"/>
</dbReference>
<evidence type="ECO:0000256" key="11">
    <source>
        <dbReference type="ARBA" id="ARBA00032498"/>
    </source>
</evidence>
<sequence length="367" mass="41583">MWYNDWCYSPHPRHPGQFAGAPQECDDMHVKRPMNSFMVWAKVMRRKFAEENPKLHNAEISKMLGKAWNELTTKEKRPFVEKAERLRILHMKEHPNYRYTPKKEAKKMGCAGFPHPYASFPRPYYPATQVNMSRVEVSLPGHPASPNNHGMLNHLANHSISPDAVIPHHLSNHGGSPAPHNHQLHLNRVERPYSPQGSPESQTSSVYLSPPTYPQTEDDYAQQVHPQTMSGVRQTSPRFEAESSKKTYINLSTPPVEGKGVHGGEKSPYPYSPATTPTYPQEKYNGFVAGSNHAWRAQEAITVRESQARPSTVIACEAAQRPTISHASSTARVGQLSDMSAFDHLRELLYDDLNRDEFDVYLVKKEI</sequence>
<name>A0A6S7HPB9_PARCT</name>
<evidence type="ECO:0000256" key="1">
    <source>
        <dbReference type="ARBA" id="ARBA00004324"/>
    </source>
</evidence>
<dbReference type="InterPro" id="IPR050140">
    <property type="entry name" value="SRY-related_HMG-box_TF-like"/>
</dbReference>
<proteinExistence type="inferred from homology"/>
<comment type="subcellular location">
    <subcellularLocation>
        <location evidence="1">Nucleus speckle</location>
    </subcellularLocation>
</comment>
<evidence type="ECO:0000256" key="6">
    <source>
        <dbReference type="ARBA" id="ARBA00022928"/>
    </source>
</evidence>
<evidence type="ECO:0000256" key="8">
    <source>
        <dbReference type="ARBA" id="ARBA00023159"/>
    </source>
</evidence>
<evidence type="ECO:0000256" key="13">
    <source>
        <dbReference type="SAM" id="MobiDB-lite"/>
    </source>
</evidence>
<evidence type="ECO:0000256" key="4">
    <source>
        <dbReference type="ARBA" id="ARBA00022782"/>
    </source>
</evidence>
<comment type="similarity">
    <text evidence="2">Belongs to the SRY family.</text>
</comment>
<dbReference type="GO" id="GO:0030154">
    <property type="term" value="P:cell differentiation"/>
    <property type="evidence" value="ECO:0007669"/>
    <property type="project" value="UniProtKB-KW"/>
</dbReference>
<dbReference type="AlphaFoldDB" id="A0A6S7HPB9"/>
<dbReference type="SUPFAM" id="SSF47095">
    <property type="entry name" value="HMG-box"/>
    <property type="match status" value="1"/>
</dbReference>
<evidence type="ECO:0000313" key="16">
    <source>
        <dbReference type="Proteomes" id="UP001152795"/>
    </source>
</evidence>
<keyword evidence="16" id="KW-1185">Reference proteome</keyword>
<dbReference type="GO" id="GO:0016607">
    <property type="term" value="C:nuclear speck"/>
    <property type="evidence" value="ECO:0007669"/>
    <property type="project" value="UniProtKB-SubCell"/>
</dbReference>
<keyword evidence="7" id="KW-0238">DNA-binding</keyword>
<evidence type="ECO:0000256" key="9">
    <source>
        <dbReference type="ARBA" id="ARBA00023163"/>
    </source>
</evidence>
<keyword evidence="8" id="KW-0010">Activator</keyword>
<dbReference type="GO" id="GO:0000978">
    <property type="term" value="F:RNA polymerase II cis-regulatory region sequence-specific DNA binding"/>
    <property type="evidence" value="ECO:0007669"/>
    <property type="project" value="TreeGrafter"/>
</dbReference>
<dbReference type="PANTHER" id="PTHR10270">
    <property type="entry name" value="SOX TRANSCRIPTION FACTOR"/>
    <property type="match status" value="1"/>
</dbReference>
<dbReference type="GO" id="GO:0005516">
    <property type="term" value="F:calmodulin binding"/>
    <property type="evidence" value="ECO:0007669"/>
    <property type="project" value="UniProtKB-KW"/>
</dbReference>
<evidence type="ECO:0000256" key="2">
    <source>
        <dbReference type="ARBA" id="ARBA00005998"/>
    </source>
</evidence>
<dbReference type="CDD" id="cd22004">
    <property type="entry name" value="HMG-box_SOX"/>
    <property type="match status" value="1"/>
</dbReference>
<dbReference type="InterPro" id="IPR036910">
    <property type="entry name" value="HMG_box_dom_sf"/>
</dbReference>
<dbReference type="Gene3D" id="1.10.30.10">
    <property type="entry name" value="High mobility group box domain"/>
    <property type="match status" value="1"/>
</dbReference>
<gene>
    <name evidence="15" type="ORF">PACLA_8A084451</name>
</gene>
<evidence type="ECO:0000256" key="7">
    <source>
        <dbReference type="ARBA" id="ARBA00023125"/>
    </source>
</evidence>